<dbReference type="Gene3D" id="1.10.10.10">
    <property type="entry name" value="Winged helix-like DNA-binding domain superfamily/Winged helix DNA-binding domain"/>
    <property type="match status" value="1"/>
</dbReference>
<keyword evidence="2" id="KW-0808">Transferase</keyword>
<dbReference type="InterPro" id="IPR016461">
    <property type="entry name" value="COMT-like"/>
</dbReference>
<gene>
    <name evidence="6" type="ORF">BJ970_007613</name>
</gene>
<protein>
    <recommendedName>
        <fullName evidence="8">Methyltransferase</fullName>
    </recommendedName>
</protein>
<keyword evidence="7" id="KW-1185">Reference proteome</keyword>
<keyword evidence="3" id="KW-0949">S-adenosyl-L-methionine</keyword>
<dbReference type="GO" id="GO:0046983">
    <property type="term" value="F:protein dimerization activity"/>
    <property type="evidence" value="ECO:0007669"/>
    <property type="project" value="InterPro"/>
</dbReference>
<keyword evidence="1" id="KW-0489">Methyltransferase</keyword>
<dbReference type="InterPro" id="IPR001077">
    <property type="entry name" value="COMT_C"/>
</dbReference>
<dbReference type="InterPro" id="IPR036390">
    <property type="entry name" value="WH_DNA-bd_sf"/>
</dbReference>
<dbReference type="PROSITE" id="PS51683">
    <property type="entry name" value="SAM_OMT_II"/>
    <property type="match status" value="1"/>
</dbReference>
<evidence type="ECO:0000259" key="4">
    <source>
        <dbReference type="Pfam" id="PF00891"/>
    </source>
</evidence>
<dbReference type="Gene3D" id="3.40.50.150">
    <property type="entry name" value="Vaccinia Virus protein VP39"/>
    <property type="match status" value="1"/>
</dbReference>
<organism evidence="6 7">
    <name type="scientific">Saccharopolyspora phatthalungensis</name>
    <dbReference type="NCBI Taxonomy" id="664693"/>
    <lineage>
        <taxon>Bacteria</taxon>
        <taxon>Bacillati</taxon>
        <taxon>Actinomycetota</taxon>
        <taxon>Actinomycetes</taxon>
        <taxon>Pseudonocardiales</taxon>
        <taxon>Pseudonocardiaceae</taxon>
        <taxon>Saccharopolyspora</taxon>
    </lineage>
</organism>
<dbReference type="AlphaFoldDB" id="A0A840QBT9"/>
<proteinExistence type="predicted"/>
<feature type="domain" description="O-methyltransferase dimerisation" evidence="5">
    <location>
        <begin position="235"/>
        <end position="309"/>
    </location>
</feature>
<dbReference type="SUPFAM" id="SSF53335">
    <property type="entry name" value="S-adenosyl-L-methionine-dependent methyltransferases"/>
    <property type="match status" value="1"/>
</dbReference>
<dbReference type="PANTHER" id="PTHR43712">
    <property type="entry name" value="PUTATIVE (AFU_ORTHOLOGUE AFUA_4G14580)-RELATED"/>
    <property type="match status" value="1"/>
</dbReference>
<evidence type="ECO:0000313" key="7">
    <source>
        <dbReference type="Proteomes" id="UP000584374"/>
    </source>
</evidence>
<evidence type="ECO:0000256" key="2">
    <source>
        <dbReference type="ARBA" id="ARBA00022679"/>
    </source>
</evidence>
<evidence type="ECO:0000259" key="5">
    <source>
        <dbReference type="Pfam" id="PF08100"/>
    </source>
</evidence>
<dbReference type="SUPFAM" id="SSF46785">
    <property type="entry name" value="Winged helix' DNA-binding domain"/>
    <property type="match status" value="1"/>
</dbReference>
<reference evidence="6 7" key="1">
    <citation type="submission" date="2020-08" db="EMBL/GenBank/DDBJ databases">
        <title>Sequencing the genomes of 1000 actinobacteria strains.</title>
        <authorList>
            <person name="Klenk H.-P."/>
        </authorList>
    </citation>
    <scope>NUCLEOTIDE SEQUENCE [LARGE SCALE GENOMIC DNA]</scope>
    <source>
        <strain evidence="6 7">DSM 45584</strain>
    </source>
</reference>
<dbReference type="RefSeq" id="WP_246472289.1">
    <property type="nucleotide sequence ID" value="NZ_JACHIW010000004.1"/>
</dbReference>
<dbReference type="EMBL" id="JACHIW010000004">
    <property type="protein sequence ID" value="MBB5160012.1"/>
    <property type="molecule type" value="Genomic_DNA"/>
</dbReference>
<dbReference type="Proteomes" id="UP000584374">
    <property type="component" value="Unassembled WGS sequence"/>
</dbReference>
<evidence type="ECO:0000256" key="3">
    <source>
        <dbReference type="ARBA" id="ARBA00022691"/>
    </source>
</evidence>
<dbReference type="InterPro" id="IPR012967">
    <property type="entry name" value="COMT_dimerisation"/>
</dbReference>
<dbReference type="Gene3D" id="1.10.287.1350">
    <property type="match status" value="1"/>
</dbReference>
<dbReference type="Pfam" id="PF00891">
    <property type="entry name" value="Methyltransf_2"/>
    <property type="match status" value="1"/>
</dbReference>
<feature type="domain" description="O-methyltransferase C-terminal" evidence="4">
    <location>
        <begin position="330"/>
        <end position="534"/>
    </location>
</feature>
<dbReference type="Pfam" id="PF08100">
    <property type="entry name" value="Dimerisation"/>
    <property type="match status" value="1"/>
</dbReference>
<evidence type="ECO:0000256" key="1">
    <source>
        <dbReference type="ARBA" id="ARBA00022603"/>
    </source>
</evidence>
<evidence type="ECO:0008006" key="8">
    <source>
        <dbReference type="Google" id="ProtNLM"/>
    </source>
</evidence>
<dbReference type="GO" id="GO:0032259">
    <property type="term" value="P:methylation"/>
    <property type="evidence" value="ECO:0007669"/>
    <property type="project" value="UniProtKB-KW"/>
</dbReference>
<dbReference type="InterPro" id="IPR036388">
    <property type="entry name" value="WH-like_DNA-bd_sf"/>
</dbReference>
<dbReference type="InterPro" id="IPR029063">
    <property type="entry name" value="SAM-dependent_MTases_sf"/>
</dbReference>
<dbReference type="GO" id="GO:0008171">
    <property type="term" value="F:O-methyltransferase activity"/>
    <property type="evidence" value="ECO:0007669"/>
    <property type="project" value="InterPro"/>
</dbReference>
<sequence length="554" mass="60600">MLDSQDEQRLKTAIDQTTKLAGQDSFASVAGAFANEEDIRDLPAEMVFDHVAALIFPDTVEDVQDFLAERGFDVCAPVSSAVVRGRLARRYGVAEEDLEVSIIRAFSRHEGQGGLEVFAVPRSCADRVAPGMVAYERTNNPESHLAWVVTGDLDKMRRICKERLLMRPDGGGHNPYQDIESGGRSVLYFRLPAPLAQSDLPVRLELTCTGHYPDVLAAHIGSSAETSDEHTKLLSILSGHWAARAVHVAAEIGLADVLRREPLTAREVAQQTSCDPGAVDRLLRYLTHLGVVRQVGQSAYSNTALGELLRADNPFSDLTRMYGGEFYGAWDEFASAVRTGRTAFSHRYGAEHFDYFADHPTAARTFDRSMQAVANLVADGLCRAFTFPAETTVIDIGGGNGTLLGAILRDNPDVSGIVFDRDHVSQHAAIEHGRLGSASGDFFTEVPGGGDIYLLSRVLHDWNDEDCVRVLETCRRACHPNATLLVLERLLSDKVGDAPEDSLAAPWDMQMLAITGGRERSKSEYETLLMRGGFVLDEVRPLPVDLNLLVAKPV</sequence>
<evidence type="ECO:0000313" key="6">
    <source>
        <dbReference type="EMBL" id="MBB5160012.1"/>
    </source>
</evidence>
<name>A0A840QBT9_9PSEU</name>
<dbReference type="PANTHER" id="PTHR43712:SF2">
    <property type="entry name" value="O-METHYLTRANSFERASE CICE"/>
    <property type="match status" value="1"/>
</dbReference>
<comment type="caution">
    <text evidence="6">The sequence shown here is derived from an EMBL/GenBank/DDBJ whole genome shotgun (WGS) entry which is preliminary data.</text>
</comment>
<accession>A0A840QBT9</accession>